<dbReference type="InterPro" id="IPR038614">
    <property type="entry name" value="GK_N_sf"/>
</dbReference>
<dbReference type="InterPro" id="IPR039760">
    <property type="entry name" value="MOFRL_protein"/>
</dbReference>
<reference evidence="4 5" key="1">
    <citation type="journal article" date="2019" name="Int. J. Syst. Evol. Microbiol.">
        <title>The Global Catalogue of Microorganisms (GCM) 10K type strain sequencing project: providing services to taxonomists for standard genome sequencing and annotation.</title>
        <authorList>
            <consortium name="The Broad Institute Genomics Platform"/>
            <consortium name="The Broad Institute Genome Sequencing Center for Infectious Disease"/>
            <person name="Wu L."/>
            <person name="Ma J."/>
        </authorList>
    </citation>
    <scope>NUCLEOTIDE SEQUENCE [LARGE SCALE GENOMIC DNA]</scope>
    <source>
        <strain evidence="4 5">DSM 29988</strain>
    </source>
</reference>
<evidence type="ECO:0000259" key="2">
    <source>
        <dbReference type="Pfam" id="PF05161"/>
    </source>
</evidence>
<feature type="domain" description="MOFRL" evidence="2">
    <location>
        <begin position="333"/>
        <end position="430"/>
    </location>
</feature>
<sequence length="438" mass="45049">MHTFDARTPTPAHETALECLRAGVEAVLPDRVVHDSVSLAGDTLTVADSEYDLSNFDRILVVGGGKAGDGVADALESILGDRLDGGVVVTPNPGDGSKIDRLPGDHPVPSERGVESTTRLIDCLSGLDERTLVLVAVTGGASAILPAPADDISLEDLRATTTELLESGADIHDLNAVRKHLSTLKGGGLARLATPATVVGLVLSDVVGNDLDVIASGPTAPDETTFDDALDVLDRFDLDVPSAVRNRLESGAAGEILETPTAGSSVFDRVTNHVLADTFTALDAAREVARKRGYTPMILSSRIEGEAREASKTHVAVAAEVLATGNPLEAPAVVLSGGECTVTVRRDGMGGPNLEFCLSAAMDLPDGAVVASIDSDGKDGGTDIAGALVDSSSVERRAAQAALAENDALPILREAGALIDTGPTGTNVNDLRVVVLDN</sequence>
<dbReference type="Proteomes" id="UP001596481">
    <property type="component" value="Unassembled WGS sequence"/>
</dbReference>
<dbReference type="SUPFAM" id="SSF82544">
    <property type="entry name" value="GckA/TtuD-like"/>
    <property type="match status" value="1"/>
</dbReference>
<feature type="domain" description="MOFRL-associated" evidence="3">
    <location>
        <begin position="16"/>
        <end position="249"/>
    </location>
</feature>
<keyword evidence="4" id="KW-0418">Kinase</keyword>
<evidence type="ECO:0000313" key="4">
    <source>
        <dbReference type="EMBL" id="MFC7203538.1"/>
    </source>
</evidence>
<dbReference type="Gene3D" id="3.40.50.10180">
    <property type="entry name" value="Glycerate kinase, MOFRL-like N-terminal domain"/>
    <property type="match status" value="1"/>
</dbReference>
<gene>
    <name evidence="4" type="ORF">ACFQJC_08435</name>
</gene>
<comment type="caution">
    <text evidence="4">The sequence shown here is derived from an EMBL/GenBank/DDBJ whole genome shotgun (WGS) entry which is preliminary data.</text>
</comment>
<dbReference type="EMBL" id="JBHTAA010000005">
    <property type="protein sequence ID" value="MFC7203538.1"/>
    <property type="molecule type" value="Genomic_DNA"/>
</dbReference>
<evidence type="ECO:0000256" key="1">
    <source>
        <dbReference type="SAM" id="MobiDB-lite"/>
    </source>
</evidence>
<protein>
    <submittedName>
        <fullName evidence="4">Glycerate kinase</fullName>
    </submittedName>
</protein>
<feature type="compositionally biased region" description="Basic and acidic residues" evidence="1">
    <location>
        <begin position="97"/>
        <end position="114"/>
    </location>
</feature>
<dbReference type="Gene3D" id="3.40.1480.10">
    <property type="entry name" value="MOFRL domain"/>
    <property type="match status" value="1"/>
</dbReference>
<dbReference type="InterPro" id="IPR025286">
    <property type="entry name" value="MOFRL_assoc_dom"/>
</dbReference>
<dbReference type="AlphaFoldDB" id="A0ABD5ZEA1"/>
<organism evidence="4 5">
    <name type="scientific">Haloferax namakaokahaiae</name>
    <dbReference type="NCBI Taxonomy" id="1748331"/>
    <lineage>
        <taxon>Archaea</taxon>
        <taxon>Methanobacteriati</taxon>
        <taxon>Methanobacteriota</taxon>
        <taxon>Stenosarchaea group</taxon>
        <taxon>Halobacteria</taxon>
        <taxon>Halobacteriales</taxon>
        <taxon>Haloferacaceae</taxon>
        <taxon>Haloferax</taxon>
    </lineage>
</organism>
<proteinExistence type="predicted"/>
<dbReference type="RefSeq" id="WP_390222877.1">
    <property type="nucleotide sequence ID" value="NZ_JBHTAA010000005.1"/>
</dbReference>
<keyword evidence="5" id="KW-1185">Reference proteome</keyword>
<feature type="region of interest" description="Disordered" evidence="1">
    <location>
        <begin position="91"/>
        <end position="114"/>
    </location>
</feature>
<evidence type="ECO:0000313" key="5">
    <source>
        <dbReference type="Proteomes" id="UP001596481"/>
    </source>
</evidence>
<accession>A0ABD5ZEA1</accession>
<keyword evidence="4" id="KW-0808">Transferase</keyword>
<dbReference type="PANTHER" id="PTHR12227">
    <property type="entry name" value="GLYCERATE KINASE"/>
    <property type="match status" value="1"/>
</dbReference>
<evidence type="ECO:0000259" key="3">
    <source>
        <dbReference type="Pfam" id="PF13660"/>
    </source>
</evidence>
<dbReference type="PANTHER" id="PTHR12227:SF0">
    <property type="entry name" value="GLYCERATE KINASE"/>
    <property type="match status" value="1"/>
</dbReference>
<dbReference type="InterPro" id="IPR037035">
    <property type="entry name" value="GK-like_C_sf"/>
</dbReference>
<dbReference type="Pfam" id="PF05161">
    <property type="entry name" value="MOFRL"/>
    <property type="match status" value="1"/>
</dbReference>
<dbReference type="Pfam" id="PF13660">
    <property type="entry name" value="DUF4147"/>
    <property type="match status" value="1"/>
</dbReference>
<dbReference type="InterPro" id="IPR007835">
    <property type="entry name" value="MOFRL"/>
</dbReference>
<name>A0ABD5ZEA1_9EURY</name>
<dbReference type="GO" id="GO:0016301">
    <property type="term" value="F:kinase activity"/>
    <property type="evidence" value="ECO:0007669"/>
    <property type="project" value="UniProtKB-KW"/>
</dbReference>